<keyword evidence="3" id="KW-0862">Zinc</keyword>
<evidence type="ECO:0000256" key="5">
    <source>
        <dbReference type="SAM" id="MobiDB-lite"/>
    </source>
</evidence>
<keyword evidence="2 4" id="KW-0863">Zinc-finger</keyword>
<keyword evidence="8" id="KW-1185">Reference proteome</keyword>
<proteinExistence type="predicted"/>
<organism evidence="7 8">
    <name type="scientific">Actinidia rufa</name>
    <dbReference type="NCBI Taxonomy" id="165716"/>
    <lineage>
        <taxon>Eukaryota</taxon>
        <taxon>Viridiplantae</taxon>
        <taxon>Streptophyta</taxon>
        <taxon>Embryophyta</taxon>
        <taxon>Tracheophyta</taxon>
        <taxon>Spermatophyta</taxon>
        <taxon>Magnoliopsida</taxon>
        <taxon>eudicotyledons</taxon>
        <taxon>Gunneridae</taxon>
        <taxon>Pentapetalae</taxon>
        <taxon>asterids</taxon>
        <taxon>Ericales</taxon>
        <taxon>Actinidiaceae</taxon>
        <taxon>Actinidia</taxon>
    </lineage>
</organism>
<dbReference type="InterPro" id="IPR004332">
    <property type="entry name" value="Transposase_MuDR"/>
</dbReference>
<dbReference type="AlphaFoldDB" id="A0A7J0DVR0"/>
<evidence type="ECO:0000313" key="8">
    <source>
        <dbReference type="Proteomes" id="UP000585474"/>
    </source>
</evidence>
<dbReference type="PANTHER" id="PTHR31973">
    <property type="entry name" value="POLYPROTEIN, PUTATIVE-RELATED"/>
    <property type="match status" value="1"/>
</dbReference>
<gene>
    <name evidence="7" type="ORF">Acr_00g0085760</name>
</gene>
<dbReference type="OrthoDB" id="1683089at2759"/>
<evidence type="ECO:0000256" key="4">
    <source>
        <dbReference type="PROSITE-ProRule" id="PRU00325"/>
    </source>
</evidence>
<evidence type="ECO:0000256" key="1">
    <source>
        <dbReference type="ARBA" id="ARBA00022723"/>
    </source>
</evidence>
<dbReference type="SMART" id="SM00575">
    <property type="entry name" value="ZnF_PMZ"/>
    <property type="match status" value="1"/>
</dbReference>
<protein>
    <recommendedName>
        <fullName evidence="6">SWIM-type domain-containing protein</fullName>
    </recommendedName>
</protein>
<comment type="caution">
    <text evidence="7">The sequence shown here is derived from an EMBL/GenBank/DDBJ whole genome shotgun (WGS) entry which is preliminary data.</text>
</comment>
<reference evidence="8" key="1">
    <citation type="submission" date="2019-07" db="EMBL/GenBank/DDBJ databases">
        <title>De Novo Assembly of kiwifruit Actinidia rufa.</title>
        <authorList>
            <person name="Sugita-Konishi S."/>
            <person name="Sato K."/>
            <person name="Mori E."/>
            <person name="Abe Y."/>
            <person name="Kisaki G."/>
            <person name="Hamano K."/>
            <person name="Suezawa K."/>
            <person name="Otani M."/>
            <person name="Fukuda T."/>
            <person name="Manabe T."/>
            <person name="Gomi K."/>
            <person name="Tabuchi M."/>
            <person name="Akimitsu K."/>
            <person name="Kataoka I."/>
        </authorList>
    </citation>
    <scope>NUCLEOTIDE SEQUENCE [LARGE SCALE GENOMIC DNA]</scope>
    <source>
        <strain evidence="8">cv. Fuchu</strain>
    </source>
</reference>
<evidence type="ECO:0000256" key="2">
    <source>
        <dbReference type="ARBA" id="ARBA00022771"/>
    </source>
</evidence>
<dbReference type="PROSITE" id="PS50966">
    <property type="entry name" value="ZF_SWIM"/>
    <property type="match status" value="1"/>
</dbReference>
<evidence type="ECO:0000313" key="7">
    <source>
        <dbReference type="EMBL" id="GFS43557.1"/>
    </source>
</evidence>
<dbReference type="Pfam" id="PF03108">
    <property type="entry name" value="DBD_Tnp_Mut"/>
    <property type="match status" value="1"/>
</dbReference>
<sequence length="607" mass="68057">MNSKEFDFRVHYCQNVSWIMNVDADKICHLQLISDCCELTLKEVPTSTGVALNLYCGIPGSEGRIEIKLDGDVAIIGIGGSGSGSAFGSGHTVGKGKAPNLYREVLDEYLDINWNKVNDEPNDASEGEEAYSLTESNDEEWVSGKDAGGGSESSSDGEEQDVEAINVEMYMRRDLFEVKEGEKINFKRGMLFEDVKHFREVLKDYAIEKAFKLVRDKNEKVKVTAHCGSDGCEWRIHASPLPDRVTFQVGRMPLYRAKRKAMEWIEGSHSRSYAKLPSYAVEVRSTNPAIQSGFKEGCMPFISVDGCHLKGPYGGVLLSAVALDGDSRLYPLAFAVVESEYGQKGIEIALQQILPEAHHRRCCRHLFNHWIGSARSKPILSLVDSIRVKMMGMMHKRFEKGNTWPNRVAPTVMKKLVKIKQDARLGKVTFGGGEAYEVMDEGKINIVNLGTRTCCCKMWDISGVPCKHATAVITSKRISIEDYCDSYYSNGRYLMAYGEIIHPIHDESMWPEAPGDAVQPPPLRRMPGRLRKNRVREDDEGAAATSIMRRSNTVRGVAFVKKLDTTKGHVREHQLEVVKEKEQPKGPPWEEDIKREHQMGCFLLLVV</sequence>
<dbReference type="EMBL" id="BJWL01000423">
    <property type="protein sequence ID" value="GFS43557.1"/>
    <property type="molecule type" value="Genomic_DNA"/>
</dbReference>
<evidence type="ECO:0000256" key="3">
    <source>
        <dbReference type="ARBA" id="ARBA00022833"/>
    </source>
</evidence>
<keyword evidence="1" id="KW-0479">Metal-binding</keyword>
<dbReference type="InterPro" id="IPR007527">
    <property type="entry name" value="Znf_SWIM"/>
</dbReference>
<accession>A0A7J0DVR0</accession>
<feature type="region of interest" description="Disordered" evidence="5">
    <location>
        <begin position="117"/>
        <end position="160"/>
    </location>
</feature>
<name>A0A7J0DVR0_9ERIC</name>
<feature type="domain" description="SWIM-type" evidence="6">
    <location>
        <begin position="436"/>
        <end position="477"/>
    </location>
</feature>
<dbReference type="InterPro" id="IPR006564">
    <property type="entry name" value="Znf_PMZ"/>
</dbReference>
<evidence type="ECO:0000259" key="6">
    <source>
        <dbReference type="PROSITE" id="PS50966"/>
    </source>
</evidence>
<dbReference type="Pfam" id="PF04434">
    <property type="entry name" value="SWIM"/>
    <property type="match status" value="1"/>
</dbReference>
<dbReference type="Proteomes" id="UP000585474">
    <property type="component" value="Unassembled WGS sequence"/>
</dbReference>
<dbReference type="GO" id="GO:0008270">
    <property type="term" value="F:zinc ion binding"/>
    <property type="evidence" value="ECO:0007669"/>
    <property type="project" value="UniProtKB-KW"/>
</dbReference>
<feature type="compositionally biased region" description="Acidic residues" evidence="5">
    <location>
        <begin position="120"/>
        <end position="129"/>
    </location>
</feature>
<dbReference type="PANTHER" id="PTHR31973:SF187">
    <property type="entry name" value="MUTATOR TRANSPOSASE MUDRA PROTEIN"/>
    <property type="match status" value="1"/>
</dbReference>